<dbReference type="RefSeq" id="WP_179479899.1">
    <property type="nucleotide sequence ID" value="NZ_JACCFW010000001.1"/>
</dbReference>
<dbReference type="AlphaFoldDB" id="A0A853DB87"/>
<dbReference type="Gene3D" id="3.10.129.10">
    <property type="entry name" value="Hotdog Thioesterase"/>
    <property type="match status" value="1"/>
</dbReference>
<dbReference type="Pfam" id="PF14539">
    <property type="entry name" value="DUF4442"/>
    <property type="match status" value="1"/>
</dbReference>
<dbReference type="EMBL" id="JACCFW010000001">
    <property type="protein sequence ID" value="NYJ74208.1"/>
    <property type="molecule type" value="Genomic_DNA"/>
</dbReference>
<evidence type="ECO:0000313" key="2">
    <source>
        <dbReference type="Proteomes" id="UP000571817"/>
    </source>
</evidence>
<dbReference type="InterPro" id="IPR029069">
    <property type="entry name" value="HotDog_dom_sf"/>
</dbReference>
<reference evidence="1 2" key="1">
    <citation type="submission" date="2020-07" db="EMBL/GenBank/DDBJ databases">
        <title>Sequencing the genomes of 1000 actinobacteria strains.</title>
        <authorList>
            <person name="Klenk H.-P."/>
        </authorList>
    </citation>
    <scope>NUCLEOTIDE SEQUENCE [LARGE SCALE GENOMIC DNA]</scope>
    <source>
        <strain evidence="1 2">DSM 29531</strain>
    </source>
</reference>
<organism evidence="1 2">
    <name type="scientific">Allobranchiibius huperziae</name>
    <dbReference type="NCBI Taxonomy" id="1874116"/>
    <lineage>
        <taxon>Bacteria</taxon>
        <taxon>Bacillati</taxon>
        <taxon>Actinomycetota</taxon>
        <taxon>Actinomycetes</taxon>
        <taxon>Micrococcales</taxon>
        <taxon>Dermacoccaceae</taxon>
        <taxon>Allobranchiibius</taxon>
    </lineage>
</organism>
<gene>
    <name evidence="1" type="ORF">HNR15_001171</name>
</gene>
<dbReference type="SUPFAM" id="SSF54637">
    <property type="entry name" value="Thioesterase/thiol ester dehydrase-isomerase"/>
    <property type="match status" value="1"/>
</dbReference>
<proteinExistence type="predicted"/>
<accession>A0A853DB87</accession>
<dbReference type="Proteomes" id="UP000571817">
    <property type="component" value="Unassembled WGS sequence"/>
</dbReference>
<name>A0A853DB87_9MICO</name>
<sequence>MSDQPTKSRRHFTPQRLNRLLNLWPPMLGAGIRVQEINDDWTRARVKLVLTRINRNQHGTAFGGSIGAMTDAFYALLLMHQLGKDYKVWDQAAQLEYVSPGTGTVYGVFEVPTSVAAQIRERCDAGEKVLHWFEVDLTLADGTVVARARRQVYARKKREAMERDTPEGVGSA</sequence>
<comment type="caution">
    <text evidence="1">The sequence shown here is derived from an EMBL/GenBank/DDBJ whole genome shotgun (WGS) entry which is preliminary data.</text>
</comment>
<protein>
    <submittedName>
        <fullName evidence="1">Acyl-coenzyme A thioesterase PaaI-like protein</fullName>
    </submittedName>
</protein>
<evidence type="ECO:0000313" key="1">
    <source>
        <dbReference type="EMBL" id="NYJ74208.1"/>
    </source>
</evidence>
<keyword evidence="2" id="KW-1185">Reference proteome</keyword>
<dbReference type="InterPro" id="IPR027961">
    <property type="entry name" value="DUF4442"/>
</dbReference>